<dbReference type="Proteomes" id="UP000273977">
    <property type="component" value="Unassembled WGS sequence"/>
</dbReference>
<proteinExistence type="predicted"/>
<name>A0A3N4GPX6_9LACT</name>
<evidence type="ECO:0000256" key="1">
    <source>
        <dbReference type="SAM" id="Phobius"/>
    </source>
</evidence>
<organism evidence="2 3">
    <name type="scientific">Aerococcus agrisoli</name>
    <dbReference type="NCBI Taxonomy" id="2487350"/>
    <lineage>
        <taxon>Bacteria</taxon>
        <taxon>Bacillati</taxon>
        <taxon>Bacillota</taxon>
        <taxon>Bacilli</taxon>
        <taxon>Lactobacillales</taxon>
        <taxon>Aerococcaceae</taxon>
        <taxon>Aerococcus</taxon>
    </lineage>
</organism>
<keyword evidence="1" id="KW-0472">Membrane</keyword>
<dbReference type="AlphaFoldDB" id="A0A3N4GPX6"/>
<comment type="caution">
    <text evidence="2">The sequence shown here is derived from an EMBL/GenBank/DDBJ whole genome shotgun (WGS) entry which is preliminary data.</text>
</comment>
<evidence type="ECO:0000313" key="3">
    <source>
        <dbReference type="Proteomes" id="UP000273977"/>
    </source>
</evidence>
<gene>
    <name evidence="2" type="ORF">EF384_00670</name>
</gene>
<keyword evidence="1" id="KW-0812">Transmembrane</keyword>
<dbReference type="RefSeq" id="WP_123779067.1">
    <property type="nucleotide sequence ID" value="NZ_RKMG01000002.1"/>
</dbReference>
<sequence>MKKSLYVLTPIIYLIVANLYSKAAETFNSIGNVYLALLVVLLIGMFYLSGHNDFKLTLALTIIYGIFMLIQPLPFVLIPFFDRITPLNIGLVFAFYAANLIQNIFEKNQSR</sequence>
<dbReference type="EMBL" id="RKMG01000002">
    <property type="protein sequence ID" value="RPA64959.1"/>
    <property type="molecule type" value="Genomic_DNA"/>
</dbReference>
<evidence type="ECO:0000313" key="2">
    <source>
        <dbReference type="EMBL" id="RPA64959.1"/>
    </source>
</evidence>
<feature type="transmembrane region" description="Helical" evidence="1">
    <location>
        <begin position="33"/>
        <end position="49"/>
    </location>
</feature>
<accession>A0A3N4GPX6</accession>
<reference evidence="2 3" key="1">
    <citation type="submission" date="2018-11" db="EMBL/GenBank/DDBJ databases">
        <title>Aerococcus sp. SJQ22, whole genome shotgun sequence.</title>
        <authorList>
            <person name="Sun L."/>
            <person name="Gao X."/>
            <person name="Chen W."/>
            <person name="Huang K."/>
        </authorList>
    </citation>
    <scope>NUCLEOTIDE SEQUENCE [LARGE SCALE GENOMIC DNA]</scope>
    <source>
        <strain evidence="2 3">SJQ22</strain>
    </source>
</reference>
<keyword evidence="1" id="KW-1133">Transmembrane helix</keyword>
<keyword evidence="3" id="KW-1185">Reference proteome</keyword>
<feature type="transmembrane region" description="Helical" evidence="1">
    <location>
        <begin position="56"/>
        <end position="81"/>
    </location>
</feature>
<protein>
    <submittedName>
        <fullName evidence="2">Uncharacterized protein</fullName>
    </submittedName>
</protein>
<feature type="transmembrane region" description="Helical" evidence="1">
    <location>
        <begin position="87"/>
        <end position="105"/>
    </location>
</feature>